<dbReference type="SMART" id="SM00983">
    <property type="entry name" value="TPK_B1_binding"/>
    <property type="match status" value="1"/>
</dbReference>
<evidence type="ECO:0000256" key="4">
    <source>
        <dbReference type="ARBA" id="ARBA00022840"/>
    </source>
</evidence>
<dbReference type="KEGG" id="str:Sterm_4124"/>
<evidence type="ECO:0000256" key="3">
    <source>
        <dbReference type="ARBA" id="ARBA00022777"/>
    </source>
</evidence>
<name>D1AGK4_SEBTE</name>
<keyword evidence="4" id="KW-0067">ATP-binding</keyword>
<dbReference type="GO" id="GO:0005524">
    <property type="term" value="F:ATP binding"/>
    <property type="evidence" value="ECO:0007669"/>
    <property type="project" value="UniProtKB-KW"/>
</dbReference>
<evidence type="ECO:0000313" key="7">
    <source>
        <dbReference type="EMBL" id="ACZ10956.1"/>
    </source>
</evidence>
<dbReference type="RefSeq" id="WP_012863531.1">
    <property type="nucleotide sequence ID" value="NC_013517.1"/>
</dbReference>
<dbReference type="PANTHER" id="PTHR41299:SF1">
    <property type="entry name" value="THIAMINE PYROPHOSPHOKINASE"/>
    <property type="match status" value="1"/>
</dbReference>
<dbReference type="NCBIfam" id="TIGR01378">
    <property type="entry name" value="thi_PPkinase"/>
    <property type="match status" value="1"/>
</dbReference>
<keyword evidence="2" id="KW-0547">Nucleotide-binding</keyword>
<gene>
    <name evidence="7" type="ordered locus">Sterm_4124</name>
</gene>
<dbReference type="AlphaFoldDB" id="D1AGK4"/>
<keyword evidence="3" id="KW-0418">Kinase</keyword>
<dbReference type="EC" id="2.7.6.2" evidence="5"/>
<dbReference type="EMBL" id="CP001739">
    <property type="protein sequence ID" value="ACZ10956.1"/>
    <property type="molecule type" value="Genomic_DNA"/>
</dbReference>
<dbReference type="GO" id="GO:0006772">
    <property type="term" value="P:thiamine metabolic process"/>
    <property type="evidence" value="ECO:0007669"/>
    <property type="project" value="UniProtKB-UniRule"/>
</dbReference>
<dbReference type="InterPro" id="IPR036759">
    <property type="entry name" value="TPK_catalytic_sf"/>
</dbReference>
<dbReference type="InterPro" id="IPR007371">
    <property type="entry name" value="TPK_catalytic"/>
</dbReference>
<proteinExistence type="predicted"/>
<dbReference type="eggNOG" id="COG1564">
    <property type="taxonomic scope" value="Bacteria"/>
</dbReference>
<accession>D1AGK4</accession>
<dbReference type="GO" id="GO:0016301">
    <property type="term" value="F:kinase activity"/>
    <property type="evidence" value="ECO:0007669"/>
    <property type="project" value="UniProtKB-KW"/>
</dbReference>
<dbReference type="GO" id="GO:0009229">
    <property type="term" value="P:thiamine diphosphate biosynthetic process"/>
    <property type="evidence" value="ECO:0007669"/>
    <property type="project" value="InterPro"/>
</dbReference>
<evidence type="ECO:0000259" key="6">
    <source>
        <dbReference type="SMART" id="SM00983"/>
    </source>
</evidence>
<dbReference type="CDD" id="cd07995">
    <property type="entry name" value="TPK"/>
    <property type="match status" value="1"/>
</dbReference>
<keyword evidence="1" id="KW-0808">Transferase</keyword>
<dbReference type="InterPro" id="IPR006282">
    <property type="entry name" value="Thi_PPkinase"/>
</dbReference>
<dbReference type="STRING" id="526218.Sterm_4124"/>
<evidence type="ECO:0000313" key="8">
    <source>
        <dbReference type="Proteomes" id="UP000000845"/>
    </source>
</evidence>
<dbReference type="GO" id="GO:0004788">
    <property type="term" value="F:thiamine diphosphokinase activity"/>
    <property type="evidence" value="ECO:0007669"/>
    <property type="project" value="UniProtKB-UniRule"/>
</dbReference>
<dbReference type="Gene3D" id="3.40.50.10240">
    <property type="entry name" value="Thiamin pyrophosphokinase, catalytic domain"/>
    <property type="match status" value="1"/>
</dbReference>
<reference evidence="7 8" key="2">
    <citation type="journal article" date="2010" name="Stand. Genomic Sci.">
        <title>Complete genome sequence of Sebaldella termitidis type strain (NCTC 11300).</title>
        <authorList>
            <person name="Harmon-Smith M."/>
            <person name="Celia L."/>
            <person name="Chertkov O."/>
            <person name="Lapidus A."/>
            <person name="Copeland A."/>
            <person name="Glavina Del Rio T."/>
            <person name="Nolan M."/>
            <person name="Lucas S."/>
            <person name="Tice H."/>
            <person name="Cheng J.F."/>
            <person name="Han C."/>
            <person name="Detter J.C."/>
            <person name="Bruce D."/>
            <person name="Goodwin L."/>
            <person name="Pitluck S."/>
            <person name="Pati A."/>
            <person name="Liolios K."/>
            <person name="Ivanova N."/>
            <person name="Mavromatis K."/>
            <person name="Mikhailova N."/>
            <person name="Chen A."/>
            <person name="Palaniappan K."/>
            <person name="Land M."/>
            <person name="Hauser L."/>
            <person name="Chang Y.J."/>
            <person name="Jeffries C.D."/>
            <person name="Brettin T."/>
            <person name="Goker M."/>
            <person name="Beck B."/>
            <person name="Bristow J."/>
            <person name="Eisen J.A."/>
            <person name="Markowitz V."/>
            <person name="Hugenholtz P."/>
            <person name="Kyrpides N.C."/>
            <person name="Klenk H.P."/>
            <person name="Chen F."/>
        </authorList>
    </citation>
    <scope>NUCLEOTIDE SEQUENCE [LARGE SCALE GENOMIC DNA]</scope>
    <source>
        <strain evidence="8">ATCC 33386 / NCTC 11300</strain>
    </source>
</reference>
<evidence type="ECO:0000256" key="1">
    <source>
        <dbReference type="ARBA" id="ARBA00022679"/>
    </source>
</evidence>
<dbReference type="PANTHER" id="PTHR41299">
    <property type="entry name" value="THIAMINE PYROPHOSPHOKINASE"/>
    <property type="match status" value="1"/>
</dbReference>
<dbReference type="InterPro" id="IPR036371">
    <property type="entry name" value="TPK_B1-bd_sf"/>
</dbReference>
<evidence type="ECO:0000256" key="2">
    <source>
        <dbReference type="ARBA" id="ARBA00022741"/>
    </source>
</evidence>
<dbReference type="InterPro" id="IPR053149">
    <property type="entry name" value="TPK"/>
</dbReference>
<dbReference type="SUPFAM" id="SSF63862">
    <property type="entry name" value="Thiamin pyrophosphokinase, substrate-binding domain"/>
    <property type="match status" value="1"/>
</dbReference>
<dbReference type="Proteomes" id="UP000000845">
    <property type="component" value="Chromosome"/>
</dbReference>
<dbReference type="GO" id="GO:0030975">
    <property type="term" value="F:thiamine binding"/>
    <property type="evidence" value="ECO:0007669"/>
    <property type="project" value="InterPro"/>
</dbReference>
<dbReference type="InterPro" id="IPR007373">
    <property type="entry name" value="Thiamin_PyroPKinase_B1-bd"/>
</dbReference>
<evidence type="ECO:0000256" key="5">
    <source>
        <dbReference type="NCBIfam" id="TIGR01378"/>
    </source>
</evidence>
<feature type="domain" description="Thiamin pyrophosphokinase thiamin-binding" evidence="6">
    <location>
        <begin position="143"/>
        <end position="202"/>
    </location>
</feature>
<dbReference type="HOGENOM" id="CLU_044237_1_1_0"/>
<sequence>MKAVIFLNGEYDYKDNFLKKIIDKDTDIFCADGGTNYCLEKGYIPKCIYGDLDSIKPEILDKVTEMGIKTEKFPPEKDFSDFELVLEEMGYENYEKIYVVGALGKRIDFTLNNIFLMEKYNKLVILTEKEEIFFREESFTIAGKAGKTLSMVSLDSEIEGITLKGFKYPLSDRYIKRDSSILMSNVILTDKAEIIFKKGKIVVILYI</sequence>
<keyword evidence="8" id="KW-1185">Reference proteome</keyword>
<dbReference type="Pfam" id="PF04265">
    <property type="entry name" value="TPK_B1_binding"/>
    <property type="match status" value="1"/>
</dbReference>
<protein>
    <recommendedName>
        <fullName evidence="5">Thiamine diphosphokinase</fullName>
        <ecNumber evidence="5">2.7.6.2</ecNumber>
    </recommendedName>
</protein>
<reference evidence="8" key="1">
    <citation type="submission" date="2009-09" db="EMBL/GenBank/DDBJ databases">
        <title>The complete chromosome of Sebaldella termitidis ATCC 33386.</title>
        <authorList>
            <consortium name="US DOE Joint Genome Institute (JGI-PGF)"/>
            <person name="Lucas S."/>
            <person name="Copeland A."/>
            <person name="Lapidus A."/>
            <person name="Glavina del Rio T."/>
            <person name="Dalin E."/>
            <person name="Tice H."/>
            <person name="Bruce D."/>
            <person name="Goodwin L."/>
            <person name="Pitluck S."/>
            <person name="Kyrpides N."/>
            <person name="Mavromatis K."/>
            <person name="Ivanova N."/>
            <person name="Mikhailova N."/>
            <person name="Sims D."/>
            <person name="Meincke L."/>
            <person name="Brettin T."/>
            <person name="Detter J.C."/>
            <person name="Han C."/>
            <person name="Larimer F."/>
            <person name="Land M."/>
            <person name="Hauser L."/>
            <person name="Markowitz V."/>
            <person name="Cheng J.F."/>
            <person name="Hugenholtz P."/>
            <person name="Woyke T."/>
            <person name="Wu D."/>
            <person name="Eisen J.A."/>
        </authorList>
    </citation>
    <scope>NUCLEOTIDE SEQUENCE [LARGE SCALE GENOMIC DNA]</scope>
    <source>
        <strain evidence="8">ATCC 33386 / NCTC 11300</strain>
    </source>
</reference>
<dbReference type="Pfam" id="PF04263">
    <property type="entry name" value="TPK_catalytic"/>
    <property type="match status" value="1"/>
</dbReference>
<organism evidence="7 8">
    <name type="scientific">Sebaldella termitidis (strain ATCC 33386 / NCTC 11300)</name>
    <dbReference type="NCBI Taxonomy" id="526218"/>
    <lineage>
        <taxon>Bacteria</taxon>
        <taxon>Fusobacteriati</taxon>
        <taxon>Fusobacteriota</taxon>
        <taxon>Fusobacteriia</taxon>
        <taxon>Fusobacteriales</taxon>
        <taxon>Leptotrichiaceae</taxon>
        <taxon>Sebaldella</taxon>
    </lineage>
</organism>
<dbReference type="SUPFAM" id="SSF63999">
    <property type="entry name" value="Thiamin pyrophosphokinase, catalytic domain"/>
    <property type="match status" value="1"/>
</dbReference>